<dbReference type="AlphaFoldDB" id="A0A2I2L289"/>
<accession>A0A2I2L289</accession>
<name>A0A2I2L289_9ACTN</name>
<dbReference type="Proteomes" id="UP000234331">
    <property type="component" value="Unassembled WGS sequence"/>
</dbReference>
<keyword evidence="2" id="KW-1185">Reference proteome</keyword>
<protein>
    <submittedName>
        <fullName evidence="1">Uncharacterized protein</fullName>
    </submittedName>
</protein>
<proteinExistence type="predicted"/>
<sequence length="176" mass="18593">MGATMHPFDANAGDTVANANVSANGVPGRSVSVRTALGSRVVAWQPAATVAVNDQRFFCHGYGFGTSYLAFGAVGGYTLFGSSVPQVLADEYRKIGEVPTAAGLQANDVLVWWSKEPYHSALVHTPVYTPTGALDPAQTLVNSKTGTGALRVAVALTDVKTEDYPGVFRIEVYRRA</sequence>
<gene>
    <name evidence="1" type="ORF">FRACA_90046</name>
</gene>
<reference evidence="1 2" key="1">
    <citation type="submission" date="2017-06" db="EMBL/GenBank/DDBJ databases">
        <authorList>
            <person name="Kim H.J."/>
            <person name="Triplett B.A."/>
        </authorList>
    </citation>
    <scope>NUCLEOTIDE SEQUENCE [LARGE SCALE GENOMIC DNA]</scope>
    <source>
        <strain evidence="1">FRACA_ARgP5</strain>
    </source>
</reference>
<organism evidence="1 2">
    <name type="scientific">Frankia canadensis</name>
    <dbReference type="NCBI Taxonomy" id="1836972"/>
    <lineage>
        <taxon>Bacteria</taxon>
        <taxon>Bacillati</taxon>
        <taxon>Actinomycetota</taxon>
        <taxon>Actinomycetes</taxon>
        <taxon>Frankiales</taxon>
        <taxon>Frankiaceae</taxon>
        <taxon>Frankia</taxon>
    </lineage>
</organism>
<evidence type="ECO:0000313" key="2">
    <source>
        <dbReference type="Proteomes" id="UP000234331"/>
    </source>
</evidence>
<dbReference type="EMBL" id="FZMO01000558">
    <property type="protein sequence ID" value="SNQ52043.1"/>
    <property type="molecule type" value="Genomic_DNA"/>
</dbReference>
<evidence type="ECO:0000313" key="1">
    <source>
        <dbReference type="EMBL" id="SNQ52043.1"/>
    </source>
</evidence>